<accession>A0A8J6C2T7</accession>
<keyword evidence="2" id="KW-1185">Reference proteome</keyword>
<dbReference type="AlphaFoldDB" id="A0A8J6C2T7"/>
<organism evidence="1 2">
    <name type="scientific">Zizania palustris</name>
    <name type="common">Northern wild rice</name>
    <dbReference type="NCBI Taxonomy" id="103762"/>
    <lineage>
        <taxon>Eukaryota</taxon>
        <taxon>Viridiplantae</taxon>
        <taxon>Streptophyta</taxon>
        <taxon>Embryophyta</taxon>
        <taxon>Tracheophyta</taxon>
        <taxon>Spermatophyta</taxon>
        <taxon>Magnoliopsida</taxon>
        <taxon>Liliopsida</taxon>
        <taxon>Poales</taxon>
        <taxon>Poaceae</taxon>
        <taxon>BOP clade</taxon>
        <taxon>Oryzoideae</taxon>
        <taxon>Oryzeae</taxon>
        <taxon>Zizaniinae</taxon>
        <taxon>Zizania</taxon>
    </lineage>
</organism>
<evidence type="ECO:0000313" key="1">
    <source>
        <dbReference type="EMBL" id="KAG8100075.1"/>
    </source>
</evidence>
<dbReference type="EMBL" id="JAAALK010000079">
    <property type="protein sequence ID" value="KAG8100075.1"/>
    <property type="molecule type" value="Genomic_DNA"/>
</dbReference>
<sequence>MGTLDGSIDNINRATMANTTLTAQINERLGVAGNNMRNPDDDGRTDKAKGCALACPGGIFAHMDGNLTGSWGINMEGLGGIGGLARG</sequence>
<reference evidence="1" key="2">
    <citation type="submission" date="2021-02" db="EMBL/GenBank/DDBJ databases">
        <authorList>
            <person name="Kimball J.A."/>
            <person name="Haas M.W."/>
            <person name="Macchietto M."/>
            <person name="Kono T."/>
            <person name="Duquette J."/>
            <person name="Shao M."/>
        </authorList>
    </citation>
    <scope>NUCLEOTIDE SEQUENCE</scope>
    <source>
        <tissue evidence="1">Fresh leaf tissue</tissue>
    </source>
</reference>
<evidence type="ECO:0000313" key="2">
    <source>
        <dbReference type="Proteomes" id="UP000729402"/>
    </source>
</evidence>
<proteinExistence type="predicted"/>
<dbReference type="Proteomes" id="UP000729402">
    <property type="component" value="Unassembled WGS sequence"/>
</dbReference>
<reference evidence="1" key="1">
    <citation type="journal article" date="2021" name="bioRxiv">
        <title>Whole Genome Assembly and Annotation of Northern Wild Rice, Zizania palustris L., Supports a Whole Genome Duplication in the Zizania Genus.</title>
        <authorList>
            <person name="Haas M."/>
            <person name="Kono T."/>
            <person name="Macchietto M."/>
            <person name="Millas R."/>
            <person name="McGilp L."/>
            <person name="Shao M."/>
            <person name="Duquette J."/>
            <person name="Hirsch C.N."/>
            <person name="Kimball J."/>
        </authorList>
    </citation>
    <scope>NUCLEOTIDE SEQUENCE</scope>
    <source>
        <tissue evidence="1">Fresh leaf tissue</tissue>
    </source>
</reference>
<protein>
    <submittedName>
        <fullName evidence="1">Uncharacterized protein</fullName>
    </submittedName>
</protein>
<comment type="caution">
    <text evidence="1">The sequence shown here is derived from an EMBL/GenBank/DDBJ whole genome shotgun (WGS) entry which is preliminary data.</text>
</comment>
<gene>
    <name evidence="1" type="ORF">GUJ93_ZPchr0013g34260</name>
</gene>
<name>A0A8J6C2T7_ZIZPA</name>